<dbReference type="InterPro" id="IPR002155">
    <property type="entry name" value="Thiolase"/>
</dbReference>
<dbReference type="PANTHER" id="PTHR42870">
    <property type="entry name" value="ACETYL-COA C-ACETYLTRANSFERASE"/>
    <property type="match status" value="1"/>
</dbReference>
<proteinExistence type="predicted"/>
<protein>
    <submittedName>
        <fullName evidence="3">Acetyl-CoA C-acetyltransferase</fullName>
    </submittedName>
</protein>
<dbReference type="Pfam" id="PF00108">
    <property type="entry name" value="Thiolase_N"/>
    <property type="match status" value="1"/>
</dbReference>
<gene>
    <name evidence="3" type="ORF">HGMM_F28H07C43</name>
</gene>
<organism evidence="3">
    <name type="scientific">uncultured Acetothermia bacterium</name>
    <dbReference type="NCBI Taxonomy" id="236499"/>
    <lineage>
        <taxon>Bacteria</taxon>
        <taxon>Candidatus Bipolaricaulota</taxon>
        <taxon>environmental samples</taxon>
    </lineage>
</organism>
<feature type="domain" description="Thiolase C-terminal" evidence="2">
    <location>
        <begin position="255"/>
        <end position="391"/>
    </location>
</feature>
<dbReference type="InterPro" id="IPR020616">
    <property type="entry name" value="Thiolase_N"/>
</dbReference>
<dbReference type="Gene3D" id="3.40.47.10">
    <property type="match status" value="1"/>
</dbReference>
<feature type="domain" description="Thiolase N-terminal" evidence="1">
    <location>
        <begin position="10"/>
        <end position="186"/>
    </location>
</feature>
<dbReference type="PIRSF" id="PIRSF000429">
    <property type="entry name" value="Ac-CoA_Ac_transf"/>
    <property type="match status" value="1"/>
</dbReference>
<dbReference type="SUPFAM" id="SSF53901">
    <property type="entry name" value="Thiolase-like"/>
    <property type="match status" value="2"/>
</dbReference>
<dbReference type="PANTHER" id="PTHR42870:SF7">
    <property type="entry name" value="ACETYL-COA C-ACETYLTRANSFERASE (ACETOACETYL-COA THIOLASE) (ACAB-3)"/>
    <property type="match status" value="1"/>
</dbReference>
<reference evidence="3" key="1">
    <citation type="journal article" date="2005" name="Environ. Microbiol.">
        <title>Genetic and functional properties of uncultivated thermophilic crenarchaeotes from a subsurface gold mine as revealed by analysis of genome fragments.</title>
        <authorList>
            <person name="Nunoura T."/>
            <person name="Hirayama H."/>
            <person name="Takami H."/>
            <person name="Oida H."/>
            <person name="Nishi S."/>
            <person name="Shimamura S."/>
            <person name="Suzuki Y."/>
            <person name="Inagaki F."/>
            <person name="Takai K."/>
            <person name="Nealson K.H."/>
            <person name="Horikoshi K."/>
        </authorList>
    </citation>
    <scope>NUCLEOTIDE SEQUENCE</scope>
</reference>
<dbReference type="EMBL" id="AP011720">
    <property type="protein sequence ID" value="BAL55569.1"/>
    <property type="molecule type" value="Genomic_DNA"/>
</dbReference>
<dbReference type="InterPro" id="IPR055140">
    <property type="entry name" value="Thiolase_C_2"/>
</dbReference>
<name>H5SHD3_9BACT</name>
<evidence type="ECO:0000313" key="3">
    <source>
        <dbReference type="EMBL" id="BAL55569.1"/>
    </source>
</evidence>
<keyword evidence="3" id="KW-0808">Transferase</keyword>
<sequence length="393" mass="43429">MNLTKIRKDVAVVGAGMTVFARRLQETGKEMSWEAAKMALDEAGLTLKDIDAVIVGSAPDAFDGVHKKGDWLLDGAGGTNKPFMRVYTGGGTAVFAPIAGWWHVASGMFKRVLVVNEEKMSSVQPHAQSAFAHIWDPILDRPLKPNLVWIFAMEMQRYMYKYNVRYEDIALVAVKNKRNAVGHPCAQLADPNITLEDVLNSEPMALPVRRLDISPPSDGASAIVLVSEDVAYEHTDTPVWIDGVGWCIDTTMWTNRDLAFPKFVARAAKMAYEMAGIKNPRKEIDFAEPYDPFDYKELQHLEGLLLADPGEAAIMTREGKTQRDGEFPVCPSGGLLGVGNPIAATLGIKIGELYWQLARKAGPRQIKKDVRTGVAQAWGDLMQFSAVIVMRRR</sequence>
<dbReference type="GO" id="GO:0016747">
    <property type="term" value="F:acyltransferase activity, transferring groups other than amino-acyl groups"/>
    <property type="evidence" value="ECO:0007669"/>
    <property type="project" value="InterPro"/>
</dbReference>
<dbReference type="AlphaFoldDB" id="H5SHD3"/>
<dbReference type="InterPro" id="IPR016039">
    <property type="entry name" value="Thiolase-like"/>
</dbReference>
<evidence type="ECO:0000259" key="1">
    <source>
        <dbReference type="Pfam" id="PF00108"/>
    </source>
</evidence>
<dbReference type="CDD" id="cd00829">
    <property type="entry name" value="SCP-x_thiolase"/>
    <property type="match status" value="1"/>
</dbReference>
<dbReference type="NCBIfam" id="NF004721">
    <property type="entry name" value="PRK06065.1"/>
    <property type="match status" value="1"/>
</dbReference>
<accession>H5SHD3</accession>
<reference evidence="3" key="2">
    <citation type="journal article" date="2012" name="PLoS ONE">
        <title>A Deeply Branching Thermophilic Bacterium with an Ancient Acetyl-CoA Pathway Dominates a Subsurface Ecosystem.</title>
        <authorList>
            <person name="Takami H."/>
            <person name="Noguchi H."/>
            <person name="Takaki Y."/>
            <person name="Uchiyama I."/>
            <person name="Toyoda A."/>
            <person name="Nishi S."/>
            <person name="Chee G.-J."/>
            <person name="Arai W."/>
            <person name="Nunoura T."/>
            <person name="Itoh T."/>
            <person name="Hattori M."/>
            <person name="Takai K."/>
        </authorList>
    </citation>
    <scope>NUCLEOTIDE SEQUENCE</scope>
</reference>
<dbReference type="Pfam" id="PF22691">
    <property type="entry name" value="Thiolase_C_1"/>
    <property type="match status" value="1"/>
</dbReference>
<evidence type="ECO:0000259" key="2">
    <source>
        <dbReference type="Pfam" id="PF22691"/>
    </source>
</evidence>